<evidence type="ECO:0000313" key="3">
    <source>
        <dbReference type="Proteomes" id="UP000001861"/>
    </source>
</evidence>
<sequence length="101" mass="11067">MPFTSFAHLVFLSALLAIVKATGLPSKIYGVNLGSWLVLEPWMLPQEWSNMGGQQCSDCSKCIASEFAFAQAYPTTVDAIFAKHWYAKPNILPNSPNGNES</sequence>
<reference evidence="2 3" key="1">
    <citation type="journal article" date="2010" name="Proc. Natl. Acad. Sci. U.S.A.">
        <title>Insights into evolution of multicellular fungi from the assembled chromosomes of the mushroom Coprinopsis cinerea (Coprinus cinereus).</title>
        <authorList>
            <person name="Stajich J.E."/>
            <person name="Wilke S.K."/>
            <person name="Ahren D."/>
            <person name="Au C.H."/>
            <person name="Birren B.W."/>
            <person name="Borodovsky M."/>
            <person name="Burns C."/>
            <person name="Canback B."/>
            <person name="Casselton L.A."/>
            <person name="Cheng C.K."/>
            <person name="Deng J."/>
            <person name="Dietrich F.S."/>
            <person name="Fargo D.C."/>
            <person name="Farman M.L."/>
            <person name="Gathman A.C."/>
            <person name="Goldberg J."/>
            <person name="Guigo R."/>
            <person name="Hoegger P.J."/>
            <person name="Hooker J.B."/>
            <person name="Huggins A."/>
            <person name="James T.Y."/>
            <person name="Kamada T."/>
            <person name="Kilaru S."/>
            <person name="Kodira C."/>
            <person name="Kues U."/>
            <person name="Kupfer D."/>
            <person name="Kwan H.S."/>
            <person name="Lomsadze A."/>
            <person name="Li W."/>
            <person name="Lilly W.W."/>
            <person name="Ma L.J."/>
            <person name="Mackey A.J."/>
            <person name="Manning G."/>
            <person name="Martin F."/>
            <person name="Muraguchi H."/>
            <person name="Natvig D.O."/>
            <person name="Palmerini H."/>
            <person name="Ramesh M.A."/>
            <person name="Rehmeyer C.J."/>
            <person name="Roe B.A."/>
            <person name="Shenoy N."/>
            <person name="Stanke M."/>
            <person name="Ter-Hovhannisyan V."/>
            <person name="Tunlid A."/>
            <person name="Velagapudi R."/>
            <person name="Vision T.J."/>
            <person name="Zeng Q."/>
            <person name="Zolan M.E."/>
            <person name="Pukkila P.J."/>
        </authorList>
    </citation>
    <scope>NUCLEOTIDE SEQUENCE [LARGE SCALE GENOMIC DNA]</scope>
    <source>
        <strain evidence="3">Okayama-7 / 130 / ATCC MYA-4618 / FGSC 9003</strain>
    </source>
</reference>
<organism evidence="2 3">
    <name type="scientific">Coprinopsis cinerea (strain Okayama-7 / 130 / ATCC MYA-4618 / FGSC 9003)</name>
    <name type="common">Inky cap fungus</name>
    <name type="synonym">Hormographiella aspergillata</name>
    <dbReference type="NCBI Taxonomy" id="240176"/>
    <lineage>
        <taxon>Eukaryota</taxon>
        <taxon>Fungi</taxon>
        <taxon>Dikarya</taxon>
        <taxon>Basidiomycota</taxon>
        <taxon>Agaricomycotina</taxon>
        <taxon>Agaricomycetes</taxon>
        <taxon>Agaricomycetidae</taxon>
        <taxon>Agaricales</taxon>
        <taxon>Agaricineae</taxon>
        <taxon>Psathyrellaceae</taxon>
        <taxon>Coprinopsis</taxon>
    </lineage>
</organism>
<dbReference type="EMBL" id="AACS02000007">
    <property type="protein sequence ID" value="EFI27327.1"/>
    <property type="molecule type" value="Genomic_DNA"/>
</dbReference>
<keyword evidence="3" id="KW-1185">Reference proteome</keyword>
<comment type="caution">
    <text evidence="2">The sequence shown here is derived from an EMBL/GenBank/DDBJ whole genome shotgun (WGS) entry which is preliminary data.</text>
</comment>
<dbReference type="Gene3D" id="3.20.20.80">
    <property type="entry name" value="Glycosidases"/>
    <property type="match status" value="1"/>
</dbReference>
<gene>
    <name evidence="2" type="ORF">CC1G_14800</name>
</gene>
<dbReference type="SUPFAM" id="SSF51445">
    <property type="entry name" value="(Trans)glycosidases"/>
    <property type="match status" value="1"/>
</dbReference>
<dbReference type="InterPro" id="IPR017853">
    <property type="entry name" value="GH"/>
</dbReference>
<feature type="chain" id="PRO_5003087530" evidence="1">
    <location>
        <begin position="22"/>
        <end position="101"/>
    </location>
</feature>
<dbReference type="VEuPathDB" id="FungiDB:CC1G_14800"/>
<dbReference type="KEGG" id="cci:CC1G_14800"/>
<protein>
    <submittedName>
        <fullName evidence="2">Uncharacterized protein</fullName>
    </submittedName>
</protein>
<proteinExistence type="predicted"/>
<dbReference type="AlphaFoldDB" id="D6RNI0"/>
<dbReference type="Proteomes" id="UP000001861">
    <property type="component" value="Unassembled WGS sequence"/>
</dbReference>
<dbReference type="InParanoid" id="D6RNI0"/>
<name>D6RNI0_COPC7</name>
<dbReference type="HOGENOM" id="CLU_2291556_0_0_1"/>
<feature type="signal peptide" evidence="1">
    <location>
        <begin position="1"/>
        <end position="21"/>
    </location>
</feature>
<evidence type="ECO:0000313" key="2">
    <source>
        <dbReference type="EMBL" id="EFI27327.1"/>
    </source>
</evidence>
<keyword evidence="1" id="KW-0732">Signal</keyword>
<accession>D6RNI0</accession>
<dbReference type="RefSeq" id="XP_002910821.1">
    <property type="nucleotide sequence ID" value="XM_002910775.1"/>
</dbReference>
<dbReference type="GeneID" id="9378607"/>
<dbReference type="OrthoDB" id="3012692at2759"/>
<evidence type="ECO:0000256" key="1">
    <source>
        <dbReference type="SAM" id="SignalP"/>
    </source>
</evidence>